<name>A0A8J3FFY7_9BACI</name>
<dbReference type="Pfam" id="PF00528">
    <property type="entry name" value="BPD_transp_1"/>
    <property type="match status" value="1"/>
</dbReference>
<feature type="transmembrane region" description="Helical" evidence="8">
    <location>
        <begin position="61"/>
        <end position="85"/>
    </location>
</feature>
<evidence type="ECO:0000256" key="6">
    <source>
        <dbReference type="ARBA" id="ARBA00022989"/>
    </source>
</evidence>
<dbReference type="GO" id="GO:0005886">
    <property type="term" value="C:plasma membrane"/>
    <property type="evidence" value="ECO:0007669"/>
    <property type="project" value="UniProtKB-SubCell"/>
</dbReference>
<evidence type="ECO:0000313" key="10">
    <source>
        <dbReference type="EMBL" id="GGK07100.1"/>
    </source>
</evidence>
<proteinExistence type="inferred from homology"/>
<keyword evidence="5 8" id="KW-0812">Transmembrane</keyword>
<evidence type="ECO:0000259" key="9">
    <source>
        <dbReference type="PROSITE" id="PS50928"/>
    </source>
</evidence>
<dbReference type="AlphaFoldDB" id="A0A8J3FFY7"/>
<dbReference type="PROSITE" id="PS50928">
    <property type="entry name" value="ABC_TM1"/>
    <property type="match status" value="1"/>
</dbReference>
<evidence type="ECO:0000256" key="2">
    <source>
        <dbReference type="ARBA" id="ARBA00007069"/>
    </source>
</evidence>
<evidence type="ECO:0000256" key="3">
    <source>
        <dbReference type="ARBA" id="ARBA00022448"/>
    </source>
</evidence>
<comment type="caution">
    <text evidence="10">The sequence shown here is derived from an EMBL/GenBank/DDBJ whole genome shotgun (WGS) entry which is preliminary data.</text>
</comment>
<evidence type="ECO:0000256" key="7">
    <source>
        <dbReference type="ARBA" id="ARBA00023136"/>
    </source>
</evidence>
<reference evidence="10" key="2">
    <citation type="submission" date="2020-09" db="EMBL/GenBank/DDBJ databases">
        <authorList>
            <person name="Sun Q."/>
            <person name="Ohkuma M."/>
        </authorList>
    </citation>
    <scope>NUCLEOTIDE SEQUENCE</scope>
    <source>
        <strain evidence="10">JCM 14719</strain>
    </source>
</reference>
<evidence type="ECO:0000256" key="4">
    <source>
        <dbReference type="ARBA" id="ARBA00022475"/>
    </source>
</evidence>
<feature type="transmembrane region" description="Helical" evidence="8">
    <location>
        <begin position="197"/>
        <end position="216"/>
    </location>
</feature>
<dbReference type="NCBIfam" id="NF008049">
    <property type="entry name" value="PRK10782.1"/>
    <property type="match status" value="1"/>
</dbReference>
<dbReference type="Gene3D" id="1.10.3720.10">
    <property type="entry name" value="MetI-like"/>
    <property type="match status" value="1"/>
</dbReference>
<reference evidence="10" key="1">
    <citation type="journal article" date="2014" name="Int. J. Syst. Evol. Microbiol.">
        <title>Complete genome sequence of Corynebacterium casei LMG S-19264T (=DSM 44701T), isolated from a smear-ripened cheese.</title>
        <authorList>
            <consortium name="US DOE Joint Genome Institute (JGI-PGF)"/>
            <person name="Walter F."/>
            <person name="Albersmeier A."/>
            <person name="Kalinowski J."/>
            <person name="Ruckert C."/>
        </authorList>
    </citation>
    <scope>NUCLEOTIDE SEQUENCE</scope>
    <source>
        <strain evidence="10">JCM 14719</strain>
    </source>
</reference>
<dbReference type="PANTHER" id="PTHR30450">
    <property type="entry name" value="ABC TRANSPORTER PERMEASE"/>
    <property type="match status" value="1"/>
</dbReference>
<keyword evidence="4" id="KW-1003">Cell membrane</keyword>
<evidence type="ECO:0000256" key="5">
    <source>
        <dbReference type="ARBA" id="ARBA00022692"/>
    </source>
</evidence>
<keyword evidence="3 8" id="KW-0813">Transport</keyword>
<dbReference type="GO" id="GO:0048473">
    <property type="term" value="P:D-methionine transmembrane transport"/>
    <property type="evidence" value="ECO:0007669"/>
    <property type="project" value="TreeGrafter"/>
</dbReference>
<dbReference type="RefSeq" id="WP_268238407.1">
    <property type="nucleotide sequence ID" value="NZ_BMOF01000060.1"/>
</dbReference>
<evidence type="ECO:0000256" key="1">
    <source>
        <dbReference type="ARBA" id="ARBA00004651"/>
    </source>
</evidence>
<organism evidence="10 11">
    <name type="scientific">Calditerricola satsumensis</name>
    <dbReference type="NCBI Taxonomy" id="373054"/>
    <lineage>
        <taxon>Bacteria</taxon>
        <taxon>Bacillati</taxon>
        <taxon>Bacillota</taxon>
        <taxon>Bacilli</taxon>
        <taxon>Bacillales</taxon>
        <taxon>Bacillaceae</taxon>
        <taxon>Calditerricola</taxon>
    </lineage>
</organism>
<sequence>MNALAELFPHVAQNWDGVLQATWETLYMVGASLFFSVLLGIPLGVLLVLTSPGHLVPMPWLNKLLGTLVNVFRSVPYIVLILWLLPVSRLLFGTSFGPTAAILSLVAGAAPFYARLVETALREVDAGVIEAARAMGASLWQIVIKVLIPEALPAMAAGVTVTGVGLVGYSAMAGVIGSGGLGAMAYNFGFNGFQNDTLFVATLLLILMVQLFQAAGDRIVRRLDKR</sequence>
<keyword evidence="11" id="KW-1185">Reference proteome</keyword>
<keyword evidence="6 8" id="KW-1133">Transmembrane helix</keyword>
<accession>A0A8J3FFY7</accession>
<dbReference type="SUPFAM" id="SSF161098">
    <property type="entry name" value="MetI-like"/>
    <property type="match status" value="1"/>
</dbReference>
<feature type="transmembrane region" description="Helical" evidence="8">
    <location>
        <begin position="91"/>
        <end position="114"/>
    </location>
</feature>
<evidence type="ECO:0000256" key="8">
    <source>
        <dbReference type="RuleBase" id="RU363032"/>
    </source>
</evidence>
<feature type="domain" description="ABC transmembrane type-1" evidence="9">
    <location>
        <begin position="22"/>
        <end position="216"/>
    </location>
</feature>
<dbReference type="InterPro" id="IPR000515">
    <property type="entry name" value="MetI-like"/>
</dbReference>
<comment type="subcellular location">
    <subcellularLocation>
        <location evidence="1 8">Cell membrane</location>
        <topology evidence="1 8">Multi-pass membrane protein</topology>
    </subcellularLocation>
</comment>
<feature type="transmembrane region" description="Helical" evidence="8">
    <location>
        <begin position="154"/>
        <end position="177"/>
    </location>
</feature>
<evidence type="ECO:0000313" key="11">
    <source>
        <dbReference type="Proteomes" id="UP000637720"/>
    </source>
</evidence>
<dbReference type="InterPro" id="IPR035906">
    <property type="entry name" value="MetI-like_sf"/>
</dbReference>
<keyword evidence="7 8" id="KW-0472">Membrane</keyword>
<protein>
    <submittedName>
        <fullName evidence="10">ABC transporter permease</fullName>
    </submittedName>
</protein>
<comment type="similarity">
    <text evidence="2">Belongs to the binding-protein-dependent transport system permease family. CysTW subfamily.</text>
</comment>
<dbReference type="Proteomes" id="UP000637720">
    <property type="component" value="Unassembled WGS sequence"/>
</dbReference>
<dbReference type="FunFam" id="1.10.3720.10:FF:000002">
    <property type="entry name" value="D-methionine ABC transporter permease MetI"/>
    <property type="match status" value="1"/>
</dbReference>
<dbReference type="EMBL" id="BMOF01000060">
    <property type="protein sequence ID" value="GGK07100.1"/>
    <property type="molecule type" value="Genomic_DNA"/>
</dbReference>
<dbReference type="CDD" id="cd06261">
    <property type="entry name" value="TM_PBP2"/>
    <property type="match status" value="1"/>
</dbReference>
<dbReference type="InterPro" id="IPR051322">
    <property type="entry name" value="AA_ABC_Transporter_Permease"/>
</dbReference>
<feature type="transmembrane region" description="Helical" evidence="8">
    <location>
        <begin position="26"/>
        <end position="49"/>
    </location>
</feature>
<dbReference type="PANTHER" id="PTHR30450:SF1">
    <property type="entry name" value="D-METHIONINE TRANSPORT SYSTEM PERMEASE PROTEIN METI-RELATED"/>
    <property type="match status" value="1"/>
</dbReference>
<gene>
    <name evidence="10" type="ORF">GCM10007043_21490</name>
</gene>